<sequence>MTVTRLELLEFSAFQRAEIDCSPGINVIIGTNATGKSHAMKALYATLKVFETKEENLSIASRLAAKLANVFMPEDRAAGRIVRRKSGQRQANVRIEGSAGRIAFSLDSEPTEQPVKVEENTWKGESAAIYLPTREVLAMYEGFIAAYQDRELSFDETYFDACMALNRSALRGPRSEEAQRLTEPLERALGGKVKLQGNRFYVVDQDGEMEAHLVAEGLRKIASLAHLVNNGSLTKDGLLFWDEPEANLNPKLVKLVVELLIELGKHGVQIFLTTHDYLLSHQLSLLAEYTQHPDVPIKFFSFHREDGHGPVSVSSGATLAELRENPILEEFNRHYDFERKLFDESTESSS</sequence>
<dbReference type="SUPFAM" id="SSF52540">
    <property type="entry name" value="P-loop containing nucleoside triphosphate hydrolases"/>
    <property type="match status" value="1"/>
</dbReference>
<dbReference type="InterPro" id="IPR038734">
    <property type="entry name" value="YhaN_AAA"/>
</dbReference>
<dbReference type="Pfam" id="PF13514">
    <property type="entry name" value="AAA_27"/>
    <property type="match status" value="1"/>
</dbReference>
<dbReference type="Gene3D" id="3.40.50.300">
    <property type="entry name" value="P-loop containing nucleotide triphosphate hydrolases"/>
    <property type="match status" value="2"/>
</dbReference>
<evidence type="ECO:0000313" key="4">
    <source>
        <dbReference type="Proteomes" id="UP000067626"/>
    </source>
</evidence>
<feature type="domain" description="ATPase AAA-type core" evidence="1">
    <location>
        <begin position="173"/>
        <end position="279"/>
    </location>
</feature>
<dbReference type="Proteomes" id="UP000067626">
    <property type="component" value="Chromosome"/>
</dbReference>
<reference evidence="3 4" key="1">
    <citation type="submission" date="2015-07" db="EMBL/GenBank/DDBJ databases">
        <title>Genome analysis of myxobacterium Chondromyces crocatus Cm c5 reveals a high potential for natural compound synthesis and the genetic basis for the loss of fruiting body formation.</title>
        <authorList>
            <person name="Zaburannyi N."/>
            <person name="Bunk B."/>
            <person name="Maier J."/>
            <person name="Overmann J."/>
            <person name="Mueller R."/>
        </authorList>
    </citation>
    <scope>NUCLEOTIDE SEQUENCE [LARGE SCALE GENOMIC DNA]</scope>
    <source>
        <strain evidence="3 4">Cm c5</strain>
    </source>
</reference>
<keyword evidence="3" id="KW-0067">ATP-binding</keyword>
<dbReference type="RefSeq" id="WP_050430922.1">
    <property type="nucleotide sequence ID" value="NZ_CP012159.1"/>
</dbReference>
<dbReference type="OrthoDB" id="9815944at2"/>
<organism evidence="3 4">
    <name type="scientific">Chondromyces crocatus</name>
    <dbReference type="NCBI Taxonomy" id="52"/>
    <lineage>
        <taxon>Bacteria</taxon>
        <taxon>Pseudomonadati</taxon>
        <taxon>Myxococcota</taxon>
        <taxon>Polyangia</taxon>
        <taxon>Polyangiales</taxon>
        <taxon>Polyangiaceae</taxon>
        <taxon>Chondromyces</taxon>
    </lineage>
</organism>
<dbReference type="InterPro" id="IPR027417">
    <property type="entry name" value="P-loop_NTPase"/>
</dbReference>
<dbReference type="PANTHER" id="PTHR43581:SF2">
    <property type="entry name" value="EXCINUCLEASE ATPASE SUBUNIT"/>
    <property type="match status" value="1"/>
</dbReference>
<feature type="domain" description="YhaN AAA" evidence="2">
    <location>
        <begin position="1"/>
        <end position="88"/>
    </location>
</feature>
<proteinExistence type="predicted"/>
<dbReference type="Pfam" id="PF13304">
    <property type="entry name" value="AAA_21"/>
    <property type="match status" value="1"/>
</dbReference>
<dbReference type="AlphaFoldDB" id="A0A0K1ECY3"/>
<dbReference type="GO" id="GO:0016887">
    <property type="term" value="F:ATP hydrolysis activity"/>
    <property type="evidence" value="ECO:0007669"/>
    <property type="project" value="InterPro"/>
</dbReference>
<evidence type="ECO:0000259" key="1">
    <source>
        <dbReference type="Pfam" id="PF13304"/>
    </source>
</evidence>
<dbReference type="GO" id="GO:0005524">
    <property type="term" value="F:ATP binding"/>
    <property type="evidence" value="ECO:0007669"/>
    <property type="project" value="UniProtKB-KW"/>
</dbReference>
<dbReference type="EMBL" id="CP012159">
    <property type="protein sequence ID" value="AKT38730.1"/>
    <property type="molecule type" value="Genomic_DNA"/>
</dbReference>
<keyword evidence="4" id="KW-1185">Reference proteome</keyword>
<protein>
    <submittedName>
        <fullName evidence="3">ATP-binding protein</fullName>
    </submittedName>
</protein>
<name>A0A0K1ECY3_CHOCO</name>
<keyword evidence="3" id="KW-0547">Nucleotide-binding</keyword>
<dbReference type="InterPro" id="IPR051396">
    <property type="entry name" value="Bact_Antivir_Def_Nuclease"/>
</dbReference>
<dbReference type="PANTHER" id="PTHR43581">
    <property type="entry name" value="ATP/GTP PHOSPHATASE"/>
    <property type="match status" value="1"/>
</dbReference>
<evidence type="ECO:0000259" key="2">
    <source>
        <dbReference type="Pfam" id="PF13514"/>
    </source>
</evidence>
<accession>A0A0K1ECY3</accession>
<dbReference type="STRING" id="52.CMC5_028740"/>
<evidence type="ECO:0000313" key="3">
    <source>
        <dbReference type="EMBL" id="AKT38730.1"/>
    </source>
</evidence>
<gene>
    <name evidence="3" type="ORF">CMC5_028740</name>
</gene>
<dbReference type="InterPro" id="IPR003959">
    <property type="entry name" value="ATPase_AAA_core"/>
</dbReference>
<dbReference type="KEGG" id="ccro:CMC5_028740"/>